<accession>A0A0M9FPY9</accession>
<dbReference type="OrthoDB" id="273337at2759"/>
<keyword evidence="2" id="KW-0472">Membrane</keyword>
<comment type="caution">
    <text evidence="3">The sequence shown here is derived from an EMBL/GenBank/DDBJ whole genome shotgun (WGS) entry which is preliminary data.</text>
</comment>
<evidence type="ECO:0000313" key="3">
    <source>
        <dbReference type="EMBL" id="KPA73690.1"/>
    </source>
</evidence>
<evidence type="ECO:0000313" key="4">
    <source>
        <dbReference type="Proteomes" id="UP000037923"/>
    </source>
</evidence>
<dbReference type="EMBL" id="LGTL01000033">
    <property type="protein sequence ID" value="KPA73690.1"/>
    <property type="molecule type" value="Genomic_DNA"/>
</dbReference>
<organism evidence="3 4">
    <name type="scientific">Leptomonas pyrrhocoris</name>
    <name type="common">Firebug parasite</name>
    <dbReference type="NCBI Taxonomy" id="157538"/>
    <lineage>
        <taxon>Eukaryota</taxon>
        <taxon>Discoba</taxon>
        <taxon>Euglenozoa</taxon>
        <taxon>Kinetoplastea</taxon>
        <taxon>Metakinetoplastina</taxon>
        <taxon>Trypanosomatida</taxon>
        <taxon>Trypanosomatidae</taxon>
        <taxon>Leishmaniinae</taxon>
        <taxon>Leptomonas</taxon>
    </lineage>
</organism>
<dbReference type="GeneID" id="26909902"/>
<dbReference type="AlphaFoldDB" id="A0A0M9FPY9"/>
<feature type="region of interest" description="Disordered" evidence="1">
    <location>
        <begin position="135"/>
        <end position="160"/>
    </location>
</feature>
<evidence type="ECO:0000256" key="1">
    <source>
        <dbReference type="SAM" id="MobiDB-lite"/>
    </source>
</evidence>
<reference evidence="3 4" key="1">
    <citation type="submission" date="2015-07" db="EMBL/GenBank/DDBJ databases">
        <title>High-quality genome of monoxenous trypanosomatid Leptomonas pyrrhocoris.</title>
        <authorList>
            <person name="Flegontov P."/>
            <person name="Butenko A."/>
            <person name="Firsov S."/>
            <person name="Vlcek C."/>
            <person name="Logacheva M.D."/>
            <person name="Field M."/>
            <person name="Filatov D."/>
            <person name="Flegontova O."/>
            <person name="Gerasimov E."/>
            <person name="Jackson A.P."/>
            <person name="Kelly S."/>
            <person name="Opperdoes F."/>
            <person name="O'Reilly A."/>
            <person name="Votypka J."/>
            <person name="Yurchenko V."/>
            <person name="Lukes J."/>
        </authorList>
    </citation>
    <scope>NUCLEOTIDE SEQUENCE [LARGE SCALE GENOMIC DNA]</scope>
    <source>
        <strain evidence="3">H10</strain>
    </source>
</reference>
<feature type="region of interest" description="Disordered" evidence="1">
    <location>
        <begin position="63"/>
        <end position="93"/>
    </location>
</feature>
<feature type="transmembrane region" description="Helical" evidence="2">
    <location>
        <begin position="104"/>
        <end position="124"/>
    </location>
</feature>
<name>A0A0M9FPY9_LEPPY</name>
<keyword evidence="4" id="KW-1185">Reference proteome</keyword>
<dbReference type="Proteomes" id="UP000037923">
    <property type="component" value="Unassembled WGS sequence"/>
</dbReference>
<protein>
    <recommendedName>
        <fullName evidence="5">Transmembrane protein</fullName>
    </recommendedName>
</protein>
<gene>
    <name evidence="3" type="ORF">ABB37_09619</name>
</gene>
<dbReference type="OMA" id="FNGDQYS"/>
<proteinExistence type="predicted"/>
<evidence type="ECO:0000256" key="2">
    <source>
        <dbReference type="SAM" id="Phobius"/>
    </source>
</evidence>
<evidence type="ECO:0008006" key="5">
    <source>
        <dbReference type="Google" id="ProtNLM"/>
    </source>
</evidence>
<keyword evidence="2" id="KW-1133">Transmembrane helix</keyword>
<dbReference type="VEuPathDB" id="TriTrypDB:LpyrH10_33_0270"/>
<keyword evidence="2" id="KW-0812">Transmembrane</keyword>
<dbReference type="RefSeq" id="XP_015652129.1">
    <property type="nucleotide sequence ID" value="XM_015809193.1"/>
</dbReference>
<sequence length="160" mass="17555">MRTSLPCRSCTAALHARRQLRLAASVIAPRGAACCSSSLSSSSTSVSALGCCTSSFYDKIREKRDGSDDGPEQMFEDFAKSPRRQRMPAELHKSNKEAVDRAEYLNRIFSVFLLFVLGGSIYFIDPFNGDQYSRPEGYGVTDPKNVYGSSDRAGGPHGRQ</sequence>